<reference evidence="2 3" key="1">
    <citation type="submission" date="2018-02" db="EMBL/GenBank/DDBJ databases">
        <title>Draft genome of wild Prunus yedoensis var. nudiflora.</title>
        <authorList>
            <person name="Baek S."/>
            <person name="Kim J.-H."/>
            <person name="Choi K."/>
            <person name="Kim G.-B."/>
            <person name="Cho A."/>
            <person name="Jang H."/>
            <person name="Shin C.-H."/>
            <person name="Yu H.-J."/>
            <person name="Mun J.-H."/>
        </authorList>
    </citation>
    <scope>NUCLEOTIDE SEQUENCE [LARGE SCALE GENOMIC DNA]</scope>
    <source>
        <strain evidence="3">cv. Jeju island</strain>
        <tissue evidence="2">Leaf</tissue>
    </source>
</reference>
<accession>A0A314YYY7</accession>
<feature type="compositionally biased region" description="Basic and acidic residues" evidence="1">
    <location>
        <begin position="54"/>
        <end position="67"/>
    </location>
</feature>
<protein>
    <submittedName>
        <fullName evidence="2">Uncharacterized protein</fullName>
    </submittedName>
</protein>
<comment type="caution">
    <text evidence="2">The sequence shown here is derived from an EMBL/GenBank/DDBJ whole genome shotgun (WGS) entry which is preliminary data.</text>
</comment>
<keyword evidence="3" id="KW-1185">Reference proteome</keyword>
<evidence type="ECO:0000313" key="2">
    <source>
        <dbReference type="EMBL" id="PQQ11709.1"/>
    </source>
</evidence>
<gene>
    <name evidence="2" type="ORF">Pyn_33453</name>
</gene>
<evidence type="ECO:0000256" key="1">
    <source>
        <dbReference type="SAM" id="MobiDB-lite"/>
    </source>
</evidence>
<dbReference type="EMBL" id="PJQY01000386">
    <property type="protein sequence ID" value="PQQ11709.1"/>
    <property type="molecule type" value="Genomic_DNA"/>
</dbReference>
<evidence type="ECO:0000313" key="3">
    <source>
        <dbReference type="Proteomes" id="UP000250321"/>
    </source>
</evidence>
<dbReference type="Proteomes" id="UP000250321">
    <property type="component" value="Unassembled WGS sequence"/>
</dbReference>
<sequence>MSRSSFQVDCCTVANRQKNTHPLLDHHEKALLKEDKALTDFDAQCIDVKKELEPSEAPKKELSKEVEQSGALKKKLKKKTQLQKQLP</sequence>
<organism evidence="2 3">
    <name type="scientific">Prunus yedoensis var. nudiflora</name>
    <dbReference type="NCBI Taxonomy" id="2094558"/>
    <lineage>
        <taxon>Eukaryota</taxon>
        <taxon>Viridiplantae</taxon>
        <taxon>Streptophyta</taxon>
        <taxon>Embryophyta</taxon>
        <taxon>Tracheophyta</taxon>
        <taxon>Spermatophyta</taxon>
        <taxon>Magnoliopsida</taxon>
        <taxon>eudicotyledons</taxon>
        <taxon>Gunneridae</taxon>
        <taxon>Pentapetalae</taxon>
        <taxon>rosids</taxon>
        <taxon>fabids</taxon>
        <taxon>Rosales</taxon>
        <taxon>Rosaceae</taxon>
        <taxon>Amygdaloideae</taxon>
        <taxon>Amygdaleae</taxon>
        <taxon>Prunus</taxon>
    </lineage>
</organism>
<feature type="region of interest" description="Disordered" evidence="1">
    <location>
        <begin position="54"/>
        <end position="87"/>
    </location>
</feature>
<proteinExistence type="predicted"/>
<feature type="compositionally biased region" description="Basic residues" evidence="1">
    <location>
        <begin position="72"/>
        <end position="81"/>
    </location>
</feature>
<name>A0A314YYY7_PRUYE</name>
<dbReference type="AlphaFoldDB" id="A0A314YYY7"/>